<dbReference type="GO" id="GO:0005686">
    <property type="term" value="C:U2 snRNP"/>
    <property type="evidence" value="ECO:0007669"/>
    <property type="project" value="TreeGrafter"/>
</dbReference>
<evidence type="ECO:0000256" key="1">
    <source>
        <dbReference type="ARBA" id="ARBA00004123"/>
    </source>
</evidence>
<feature type="region of interest" description="Disordered" evidence="8">
    <location>
        <begin position="232"/>
        <end position="253"/>
    </location>
</feature>
<comment type="caution">
    <text evidence="10">The sequence shown here is derived from an EMBL/GenBank/DDBJ whole genome shotgun (WGS) entry which is preliminary data.</text>
</comment>
<keyword evidence="5" id="KW-0508">mRNA splicing</keyword>
<keyword evidence="3" id="KW-0507">mRNA processing</keyword>
<feature type="compositionally biased region" description="Polar residues" evidence="8">
    <location>
        <begin position="232"/>
        <end position="251"/>
    </location>
</feature>
<reference evidence="10" key="1">
    <citation type="submission" date="2021-02" db="EMBL/GenBank/DDBJ databases">
        <authorList>
            <person name="Nowell W R."/>
        </authorList>
    </citation>
    <scope>NUCLEOTIDE SEQUENCE</scope>
</reference>
<evidence type="ECO:0000256" key="4">
    <source>
        <dbReference type="ARBA" id="ARBA00022737"/>
    </source>
</evidence>
<dbReference type="GO" id="GO:0030620">
    <property type="term" value="F:U2 snRNA binding"/>
    <property type="evidence" value="ECO:0007669"/>
    <property type="project" value="InterPro"/>
</dbReference>
<sequence>MGRLTPEVIEAAEQYLNPVGQYELSLRDLKIPVIENLGATLNQFDTIDFTNNDLRKLDGFPFLPKLKTLYLANNRIARIADNLQEYIPNLDTLMLNNNTLQELSDIDQLSTIPKLAHVSFARNPIAMLKDYRLYVIHLLPNLRTLDYNRITQKEREAASKLYKTKSGDKANKKKKGANTFVPGGDLIKQQQQQQQTPRMTKKDADTIKKAILEAKSFEEVERLNALLQAGQMPNSNEQHQNGHKPNNTPMEQEQHPVEPNEALQFLYRARRSFLHPGKTKCEEQKREARKAYEEKCTVLGKRFCPKLDNWKTFQQWEIGGGYDNKRNPLPTEAPTTPRIQTMRTHRTRLHSPATLPTYRTPLPGQRTMRPTHRESDDRNEIVTHNRFD</sequence>
<keyword evidence="4" id="KW-0677">Repeat</keyword>
<comment type="subcellular location">
    <subcellularLocation>
        <location evidence="1">Nucleus</location>
    </subcellularLocation>
</comment>
<dbReference type="InterPro" id="IPR001611">
    <property type="entry name" value="Leu-rich_rpt"/>
</dbReference>
<evidence type="ECO:0000313" key="10">
    <source>
        <dbReference type="EMBL" id="CAF1273330.1"/>
    </source>
</evidence>
<keyword evidence="6" id="KW-0539">Nucleus</keyword>
<dbReference type="Gene3D" id="3.80.10.10">
    <property type="entry name" value="Ribonuclease Inhibitor"/>
    <property type="match status" value="1"/>
</dbReference>
<dbReference type="InterPro" id="IPR032675">
    <property type="entry name" value="LRR_dom_sf"/>
</dbReference>
<dbReference type="EMBL" id="CAJNOG010000502">
    <property type="protein sequence ID" value="CAF1273330.1"/>
    <property type="molecule type" value="Genomic_DNA"/>
</dbReference>
<dbReference type="Pfam" id="PF14580">
    <property type="entry name" value="LRR_9"/>
    <property type="match status" value="1"/>
</dbReference>
<comment type="similarity">
    <text evidence="7">Belongs to the U2 small nuclear ribonucleoprotein A family.</text>
</comment>
<dbReference type="Proteomes" id="UP000663845">
    <property type="component" value="Unassembled WGS sequence"/>
</dbReference>
<dbReference type="SUPFAM" id="SSF52058">
    <property type="entry name" value="L domain-like"/>
    <property type="match status" value="1"/>
</dbReference>
<dbReference type="PANTHER" id="PTHR10552">
    <property type="entry name" value="U2 SMALL NUCLEAR RIBONUCLEOPROTEIN A"/>
    <property type="match status" value="1"/>
</dbReference>
<evidence type="ECO:0000256" key="2">
    <source>
        <dbReference type="ARBA" id="ARBA00022614"/>
    </source>
</evidence>
<evidence type="ECO:0000256" key="8">
    <source>
        <dbReference type="SAM" id="MobiDB-lite"/>
    </source>
</evidence>
<evidence type="ECO:0000259" key="9">
    <source>
        <dbReference type="SMART" id="SM00446"/>
    </source>
</evidence>
<dbReference type="AlphaFoldDB" id="A0A815BGK8"/>
<evidence type="ECO:0000256" key="7">
    <source>
        <dbReference type="ARBA" id="ARBA00024196"/>
    </source>
</evidence>
<keyword evidence="2" id="KW-0433">Leucine-rich repeat</keyword>
<dbReference type="InterPro" id="IPR003603">
    <property type="entry name" value="U2A'_phosphoprotein32A_C"/>
</dbReference>
<gene>
    <name evidence="10" type="ORF">JYZ213_LOCUS30819</name>
</gene>
<dbReference type="SMART" id="SM00446">
    <property type="entry name" value="LRRcap"/>
    <property type="match status" value="1"/>
</dbReference>
<organism evidence="10 11">
    <name type="scientific">Adineta steineri</name>
    <dbReference type="NCBI Taxonomy" id="433720"/>
    <lineage>
        <taxon>Eukaryota</taxon>
        <taxon>Metazoa</taxon>
        <taxon>Spiralia</taxon>
        <taxon>Gnathifera</taxon>
        <taxon>Rotifera</taxon>
        <taxon>Eurotatoria</taxon>
        <taxon>Bdelloidea</taxon>
        <taxon>Adinetida</taxon>
        <taxon>Adinetidae</taxon>
        <taxon>Adineta</taxon>
    </lineage>
</organism>
<dbReference type="PANTHER" id="PTHR10552:SF6">
    <property type="entry name" value="U2 SMALL NUCLEAR RIBONUCLEOPROTEIN A"/>
    <property type="match status" value="1"/>
</dbReference>
<evidence type="ECO:0000313" key="11">
    <source>
        <dbReference type="Proteomes" id="UP000663845"/>
    </source>
</evidence>
<feature type="region of interest" description="Disordered" evidence="8">
    <location>
        <begin position="353"/>
        <end position="388"/>
    </location>
</feature>
<dbReference type="GO" id="GO:0000398">
    <property type="term" value="P:mRNA splicing, via spliceosome"/>
    <property type="evidence" value="ECO:0007669"/>
    <property type="project" value="InterPro"/>
</dbReference>
<feature type="region of interest" description="Disordered" evidence="8">
    <location>
        <begin position="164"/>
        <end position="183"/>
    </location>
</feature>
<evidence type="ECO:0000256" key="6">
    <source>
        <dbReference type="ARBA" id="ARBA00023242"/>
    </source>
</evidence>
<dbReference type="GO" id="GO:0005681">
    <property type="term" value="C:spliceosomal complex"/>
    <property type="evidence" value="ECO:0007669"/>
    <property type="project" value="UniProtKB-KW"/>
</dbReference>
<dbReference type="FunFam" id="3.80.10.10:FF:000026">
    <property type="entry name" value="U2 small nuclear ribonucleoprotein A"/>
    <property type="match status" value="1"/>
</dbReference>
<proteinExistence type="inferred from homology"/>
<dbReference type="InterPro" id="IPR044640">
    <property type="entry name" value="RU2A"/>
</dbReference>
<feature type="compositionally biased region" description="Basic and acidic residues" evidence="8">
    <location>
        <begin position="371"/>
        <end position="388"/>
    </location>
</feature>
<evidence type="ECO:0000256" key="5">
    <source>
        <dbReference type="ARBA" id="ARBA00023187"/>
    </source>
</evidence>
<name>A0A815BGK8_9BILA</name>
<accession>A0A815BGK8</accession>
<keyword evidence="3" id="KW-0747">Spliceosome</keyword>
<evidence type="ECO:0000256" key="3">
    <source>
        <dbReference type="ARBA" id="ARBA00022728"/>
    </source>
</evidence>
<protein>
    <recommendedName>
        <fullName evidence="9">U2A'/phosphoprotein 32 family A C-terminal domain-containing protein</fullName>
    </recommendedName>
</protein>
<dbReference type="PROSITE" id="PS51450">
    <property type="entry name" value="LRR"/>
    <property type="match status" value="2"/>
</dbReference>
<feature type="domain" description="U2A'/phosphoprotein 32 family A C-terminal" evidence="9">
    <location>
        <begin position="128"/>
        <end position="146"/>
    </location>
</feature>